<dbReference type="AlphaFoldDB" id="A0A8B4S7L7"/>
<proteinExistence type="predicted"/>
<dbReference type="EMBL" id="UFXL01000001">
    <property type="protein sequence ID" value="SUY79479.1"/>
    <property type="molecule type" value="Genomic_DNA"/>
</dbReference>
<gene>
    <name evidence="1" type="ORF">NCTC10698_04419</name>
</gene>
<organism evidence="1 2">
    <name type="scientific">Comamonas testosteroni</name>
    <name type="common">Pseudomonas testosteroni</name>
    <dbReference type="NCBI Taxonomy" id="285"/>
    <lineage>
        <taxon>Bacteria</taxon>
        <taxon>Pseudomonadati</taxon>
        <taxon>Pseudomonadota</taxon>
        <taxon>Betaproteobacteria</taxon>
        <taxon>Burkholderiales</taxon>
        <taxon>Comamonadaceae</taxon>
        <taxon>Comamonas</taxon>
    </lineage>
</organism>
<reference evidence="1 2" key="1">
    <citation type="submission" date="2018-06" db="EMBL/GenBank/DDBJ databases">
        <authorList>
            <consortium name="Pathogen Informatics"/>
            <person name="Doyle S."/>
        </authorList>
    </citation>
    <scope>NUCLEOTIDE SEQUENCE [LARGE SCALE GENOMIC DNA]</scope>
    <source>
        <strain evidence="1 2">NCTC10698</strain>
    </source>
</reference>
<sequence length="84" mass="8954">MLSKIGGTFHLYPQGALQDVPQGSGPDTRSSVVAGISGRAKTLRQTYANEADALAAARAEWLRIQRGIYSFDITLAYGPCPSGR</sequence>
<comment type="caution">
    <text evidence="1">The sequence shown here is derived from an EMBL/GenBank/DDBJ whole genome shotgun (WGS) entry which is preliminary data.</text>
</comment>
<name>A0A8B4S7L7_COMTE</name>
<evidence type="ECO:0000313" key="1">
    <source>
        <dbReference type="EMBL" id="SUY79479.1"/>
    </source>
</evidence>
<accession>A0A8B4S7L7</accession>
<evidence type="ECO:0000313" key="2">
    <source>
        <dbReference type="Proteomes" id="UP000255070"/>
    </source>
</evidence>
<keyword evidence="2" id="KW-1185">Reference proteome</keyword>
<protein>
    <submittedName>
        <fullName evidence="1">Phage protein D</fullName>
    </submittedName>
</protein>
<dbReference type="Proteomes" id="UP000255070">
    <property type="component" value="Unassembled WGS sequence"/>
</dbReference>